<dbReference type="EMBL" id="CP136920">
    <property type="protein sequence ID" value="WOO39501.1"/>
    <property type="molecule type" value="Genomic_DNA"/>
</dbReference>
<keyword evidence="1" id="KW-0732">Signal</keyword>
<feature type="chain" id="PRO_5042976082" evidence="1">
    <location>
        <begin position="21"/>
        <end position="459"/>
    </location>
</feature>
<dbReference type="Proteomes" id="UP001304300">
    <property type="component" value="Chromosome"/>
</dbReference>
<evidence type="ECO:0000313" key="2">
    <source>
        <dbReference type="EMBL" id="WOO39501.1"/>
    </source>
</evidence>
<protein>
    <submittedName>
        <fullName evidence="2">DUF3179 domain-containing protein</fullName>
    </submittedName>
</protein>
<dbReference type="KEGG" id="puo:RZN69_12830"/>
<reference evidence="2 3" key="1">
    <citation type="submission" date="2023-10" db="EMBL/GenBank/DDBJ databases">
        <title>Rubellicoccus peritrichatus gen. nov., sp. nov., isolated from an algae of coral reef tank.</title>
        <authorList>
            <person name="Luo J."/>
        </authorList>
    </citation>
    <scope>NUCLEOTIDE SEQUENCE [LARGE SCALE GENOMIC DNA]</scope>
    <source>
        <strain evidence="2 3">CR14</strain>
    </source>
</reference>
<dbReference type="AlphaFoldDB" id="A0AAQ3L5Y3"/>
<name>A0AAQ3L5Y3_9BACT</name>
<keyword evidence="3" id="KW-1185">Reference proteome</keyword>
<gene>
    <name evidence="2" type="ORF">RZN69_12830</name>
</gene>
<evidence type="ECO:0000256" key="1">
    <source>
        <dbReference type="SAM" id="SignalP"/>
    </source>
</evidence>
<dbReference type="InterPro" id="IPR021516">
    <property type="entry name" value="DUF3179"/>
</dbReference>
<sequence>MKLILPLLPFLLLTGLASWAGNSSDNGKTENANSNADLIAFFQLFSPSLETREEGLVYIKNEWKPEFAVMAVETLFFVRDQTTSDSLRKILEEKTGKDFGYDTNAWYRWIWSKPEATLSKYPDFKGHLYKFIDPKFEKYFANRYNSQIRLDEVRWGGVVQDGIPPLRNPKMIPAAKASYLNDNDVVFGIELNGDLRAYPKRILAWHEMFVDTVGGVPVAGVYCTLCGTVILYKTEFEGVSHEIGTSGFLYRSNKVMYDKATQSLWNTFSGEPVLGPLVGKGIQLDTYSVVTTTWGEWKKRHPKTLVLSLDTGHRRDYGEGAAYRDYFATDELMFTVPVLDTRLKNKDEVLALRVNSPDEQLAISVDFLRKNPIYHDQIGEERFVVLTDKSGANRVYERGGNHFVTFDGEFALIDKQGHEWEMSEDRLVSEDGIILERLPYHRAFWFGWYAQFPDTRLVM</sequence>
<dbReference type="Pfam" id="PF11376">
    <property type="entry name" value="DUF3179"/>
    <property type="match status" value="1"/>
</dbReference>
<evidence type="ECO:0000313" key="3">
    <source>
        <dbReference type="Proteomes" id="UP001304300"/>
    </source>
</evidence>
<dbReference type="RefSeq" id="WP_317831418.1">
    <property type="nucleotide sequence ID" value="NZ_CP136920.1"/>
</dbReference>
<accession>A0AAQ3L5Y3</accession>
<feature type="signal peptide" evidence="1">
    <location>
        <begin position="1"/>
        <end position="20"/>
    </location>
</feature>
<organism evidence="2 3">
    <name type="scientific">Rubellicoccus peritrichatus</name>
    <dbReference type="NCBI Taxonomy" id="3080537"/>
    <lineage>
        <taxon>Bacteria</taxon>
        <taxon>Pseudomonadati</taxon>
        <taxon>Verrucomicrobiota</taxon>
        <taxon>Opitutia</taxon>
        <taxon>Puniceicoccales</taxon>
        <taxon>Cerasicoccaceae</taxon>
        <taxon>Rubellicoccus</taxon>
    </lineage>
</organism>
<proteinExistence type="predicted"/>